<accession>A0ABW2RDX0</accession>
<gene>
    <name evidence="1" type="ORF">ACFQNJ_17140</name>
</gene>
<comment type="caution">
    <text evidence="1">The sequence shown here is derived from an EMBL/GenBank/DDBJ whole genome shotgun (WGS) entry which is preliminary data.</text>
</comment>
<sequence length="147" mass="17170">MEDLFGNNVKTLEGRLIEPSQPFTEAEAEEIVNEVIHGGELLEQLAYNLMRLRRLLKTEDHFLFCAARREAWEDLMWVYDLYESPPYIPFDTACDVVGLDAEDIRSAISNEFGDELRRLSQTIRSRFPEKTAHLRQRLGKYIVLDLH</sequence>
<dbReference type="Proteomes" id="UP001596495">
    <property type="component" value="Unassembled WGS sequence"/>
</dbReference>
<evidence type="ECO:0000313" key="2">
    <source>
        <dbReference type="Proteomes" id="UP001596495"/>
    </source>
</evidence>
<protein>
    <submittedName>
        <fullName evidence="1">Uncharacterized protein</fullName>
    </submittedName>
</protein>
<proteinExistence type="predicted"/>
<evidence type="ECO:0000313" key="1">
    <source>
        <dbReference type="EMBL" id="MFC7436236.1"/>
    </source>
</evidence>
<name>A0ABW2RDX0_9BURK</name>
<dbReference type="RefSeq" id="WP_382259738.1">
    <property type="nucleotide sequence ID" value="NZ_JBHTBX010000015.1"/>
</dbReference>
<keyword evidence="2" id="KW-1185">Reference proteome</keyword>
<reference evidence="2" key="1">
    <citation type="journal article" date="2019" name="Int. J. Syst. Evol. Microbiol.">
        <title>The Global Catalogue of Microorganisms (GCM) 10K type strain sequencing project: providing services to taxonomists for standard genome sequencing and annotation.</title>
        <authorList>
            <consortium name="The Broad Institute Genomics Platform"/>
            <consortium name="The Broad Institute Genome Sequencing Center for Infectious Disease"/>
            <person name="Wu L."/>
            <person name="Ma J."/>
        </authorList>
    </citation>
    <scope>NUCLEOTIDE SEQUENCE [LARGE SCALE GENOMIC DNA]</scope>
    <source>
        <strain evidence="2">CCUG 54518</strain>
    </source>
</reference>
<dbReference type="EMBL" id="JBHTBX010000015">
    <property type="protein sequence ID" value="MFC7436236.1"/>
    <property type="molecule type" value="Genomic_DNA"/>
</dbReference>
<organism evidence="1 2">
    <name type="scientific">Hydrogenophaga bisanensis</name>
    <dbReference type="NCBI Taxonomy" id="439611"/>
    <lineage>
        <taxon>Bacteria</taxon>
        <taxon>Pseudomonadati</taxon>
        <taxon>Pseudomonadota</taxon>
        <taxon>Betaproteobacteria</taxon>
        <taxon>Burkholderiales</taxon>
        <taxon>Comamonadaceae</taxon>
        <taxon>Hydrogenophaga</taxon>
    </lineage>
</organism>